<dbReference type="AlphaFoldDB" id="A0A5N6TSP7"/>
<dbReference type="EMBL" id="ML742125">
    <property type="protein sequence ID" value="KAE8149376.1"/>
    <property type="molecule type" value="Genomic_DNA"/>
</dbReference>
<evidence type="ECO:0000256" key="1">
    <source>
        <dbReference type="SAM" id="MobiDB-lite"/>
    </source>
</evidence>
<proteinExistence type="predicted"/>
<feature type="compositionally biased region" description="Polar residues" evidence="1">
    <location>
        <begin position="45"/>
        <end position="75"/>
    </location>
</feature>
<reference evidence="2 3" key="1">
    <citation type="submission" date="2019-04" db="EMBL/GenBank/DDBJ databases">
        <title>Friends and foes A comparative genomics study of 23 Aspergillus species from section Flavi.</title>
        <authorList>
            <consortium name="DOE Joint Genome Institute"/>
            <person name="Kjaerbolling I."/>
            <person name="Vesth T."/>
            <person name="Frisvad J.C."/>
            <person name="Nybo J.L."/>
            <person name="Theobald S."/>
            <person name="Kildgaard S."/>
            <person name="Isbrandt T."/>
            <person name="Kuo A."/>
            <person name="Sato A."/>
            <person name="Lyhne E.K."/>
            <person name="Kogle M.E."/>
            <person name="Wiebenga A."/>
            <person name="Kun R.S."/>
            <person name="Lubbers R.J."/>
            <person name="Makela M.R."/>
            <person name="Barry K."/>
            <person name="Chovatia M."/>
            <person name="Clum A."/>
            <person name="Daum C."/>
            <person name="Haridas S."/>
            <person name="He G."/>
            <person name="LaButti K."/>
            <person name="Lipzen A."/>
            <person name="Mondo S."/>
            <person name="Riley R."/>
            <person name="Salamov A."/>
            <person name="Simmons B.A."/>
            <person name="Magnuson J.K."/>
            <person name="Henrissat B."/>
            <person name="Mortensen U.H."/>
            <person name="Larsen T.O."/>
            <person name="Devries R.P."/>
            <person name="Grigoriev I.V."/>
            <person name="Machida M."/>
            <person name="Baker S.E."/>
            <person name="Andersen M.R."/>
        </authorList>
    </citation>
    <scope>NUCLEOTIDE SEQUENCE [LARGE SCALE GENOMIC DNA]</scope>
    <source>
        <strain evidence="2 3">IBT 18842</strain>
    </source>
</reference>
<feature type="region of interest" description="Disordered" evidence="1">
    <location>
        <begin position="45"/>
        <end position="91"/>
    </location>
</feature>
<keyword evidence="3" id="KW-1185">Reference proteome</keyword>
<dbReference type="OrthoDB" id="4158087at2759"/>
<dbReference type="InterPro" id="IPR021858">
    <property type="entry name" value="Fun_TF"/>
</dbReference>
<sequence>MSDHKQVLPVLKSTPASSTSISTVYYDQNSDYNCSSTEPALAPQTLQDTAQPPSSAGLTQRDGANTSNLNGQNADKNAVSKPRKARKATNATAGRSSLFWVHNDAKSVSEGTREETLKRIRSHVMSEHNRKKRLENTKRYKSKAWKHLAFQPPQTTASLSASTTPTSSSNIPQRSFTDAPLSDDNTLSRVSDSSLYLAPRTAEPSATFVDNAPCPTIVSPEHSYGINTSSNTQAMALAPTASPLTYSGPGYNDPFGVFPTRLTDRMARHLKHFLGTLTQIAYPLQYRYAAKLQAHWTSLVHQDPAALHASICVAASNTALTLGEFPLRENQRPSALLLDTYHHRGETIRLVNEGLSDPVKASSDSLIAAVSNLLTIEIASGNPDYLKIHLAGLRQMVALRDDFADVAPEIRFQISWTDIRVACMAFAKPIFPFLRYPRPAYLRVAPPTQDLAGTATGLISLIGIPNVFGDGMSGIIYSLAELFWHSEWMKGSPNLQELDRETEKYFNTEVTYVEYALHLDRYLGNGRPKGDASIEGCVRLACLLFHNGTIWEFYPQIGPVFPKPISGLRMALATAIPAGAFHMFPEVLIWVLFIGAWGGQFVPKRTFFVTELAAAISRRGIHSYHELRGLLLQFFYVDRVHGSALRGFWEEIQLIRTP</sequence>
<evidence type="ECO:0008006" key="4">
    <source>
        <dbReference type="Google" id="ProtNLM"/>
    </source>
</evidence>
<feature type="region of interest" description="Disordered" evidence="1">
    <location>
        <begin position="149"/>
        <end position="185"/>
    </location>
</feature>
<dbReference type="PANTHER" id="PTHR37540:SF5">
    <property type="entry name" value="TRANSCRIPTION FACTOR DOMAIN-CONTAINING PROTEIN"/>
    <property type="match status" value="1"/>
</dbReference>
<dbReference type="Proteomes" id="UP000325780">
    <property type="component" value="Unassembled WGS sequence"/>
</dbReference>
<dbReference type="Pfam" id="PF11951">
    <property type="entry name" value="Fungal_trans_2"/>
    <property type="match status" value="1"/>
</dbReference>
<protein>
    <recommendedName>
        <fullName evidence="4">Fungal-specific transcription factor domain-containing protein</fullName>
    </recommendedName>
</protein>
<feature type="compositionally biased region" description="Low complexity" evidence="1">
    <location>
        <begin position="155"/>
        <end position="169"/>
    </location>
</feature>
<evidence type="ECO:0000313" key="3">
    <source>
        <dbReference type="Proteomes" id="UP000325780"/>
    </source>
</evidence>
<name>A0A5N6TSP7_ASPAV</name>
<gene>
    <name evidence="2" type="ORF">BDV25DRAFT_156489</name>
</gene>
<organism evidence="2 3">
    <name type="scientific">Aspergillus avenaceus</name>
    <dbReference type="NCBI Taxonomy" id="36643"/>
    <lineage>
        <taxon>Eukaryota</taxon>
        <taxon>Fungi</taxon>
        <taxon>Dikarya</taxon>
        <taxon>Ascomycota</taxon>
        <taxon>Pezizomycotina</taxon>
        <taxon>Eurotiomycetes</taxon>
        <taxon>Eurotiomycetidae</taxon>
        <taxon>Eurotiales</taxon>
        <taxon>Aspergillaceae</taxon>
        <taxon>Aspergillus</taxon>
        <taxon>Aspergillus subgen. Circumdati</taxon>
    </lineage>
</organism>
<evidence type="ECO:0000313" key="2">
    <source>
        <dbReference type="EMBL" id="KAE8149376.1"/>
    </source>
</evidence>
<dbReference type="PANTHER" id="PTHR37540">
    <property type="entry name" value="TRANSCRIPTION FACTOR (ACR-2), PUTATIVE-RELATED-RELATED"/>
    <property type="match status" value="1"/>
</dbReference>
<accession>A0A5N6TSP7</accession>